<protein>
    <submittedName>
        <fullName evidence="2">Uncharacterized protein</fullName>
    </submittedName>
</protein>
<name>A0AA36MT88_9DINO</name>
<proteinExistence type="predicted"/>
<feature type="transmembrane region" description="Helical" evidence="1">
    <location>
        <begin position="54"/>
        <end position="72"/>
    </location>
</feature>
<evidence type="ECO:0000313" key="2">
    <source>
        <dbReference type="EMBL" id="CAJ1379185.1"/>
    </source>
</evidence>
<reference evidence="2" key="1">
    <citation type="submission" date="2023-08" db="EMBL/GenBank/DDBJ databases">
        <authorList>
            <person name="Chen Y."/>
            <person name="Shah S."/>
            <person name="Dougan E. K."/>
            <person name="Thang M."/>
            <person name="Chan C."/>
        </authorList>
    </citation>
    <scope>NUCLEOTIDE SEQUENCE</scope>
</reference>
<sequence length="198" mass="21289">MVLILRYICKEQEVVYRRDKVRAHFSRELVVVFWLALLEGFLNRKLEADSILDFFLGLLSLGHISMGLVGFMHNKERQLWVILFKECVVTEVVVGRELSKTASVQLANRPLVSGILGSWRAGSSPGGAAPGGLPGVVEAMVDIPMDMALVVFLEVVVMEGLVGILIHGGPHRGGLGGHGGGQGGGSFWGVKEVVSKGS</sequence>
<feature type="transmembrane region" description="Helical" evidence="1">
    <location>
        <begin position="25"/>
        <end position="42"/>
    </location>
</feature>
<keyword evidence="1" id="KW-0812">Transmembrane</keyword>
<keyword evidence="3" id="KW-1185">Reference proteome</keyword>
<keyword evidence="1" id="KW-0472">Membrane</keyword>
<accession>A0AA36MT88</accession>
<dbReference type="EMBL" id="CAUJNA010000604">
    <property type="protein sequence ID" value="CAJ1379185.1"/>
    <property type="molecule type" value="Genomic_DNA"/>
</dbReference>
<evidence type="ECO:0000256" key="1">
    <source>
        <dbReference type="SAM" id="Phobius"/>
    </source>
</evidence>
<evidence type="ECO:0000313" key="3">
    <source>
        <dbReference type="Proteomes" id="UP001178507"/>
    </source>
</evidence>
<comment type="caution">
    <text evidence="2">The sequence shown here is derived from an EMBL/GenBank/DDBJ whole genome shotgun (WGS) entry which is preliminary data.</text>
</comment>
<gene>
    <name evidence="2" type="ORF">EVOR1521_LOCUS7502</name>
</gene>
<keyword evidence="1" id="KW-1133">Transmembrane helix</keyword>
<dbReference type="AlphaFoldDB" id="A0AA36MT88"/>
<organism evidence="2 3">
    <name type="scientific">Effrenium voratum</name>
    <dbReference type="NCBI Taxonomy" id="2562239"/>
    <lineage>
        <taxon>Eukaryota</taxon>
        <taxon>Sar</taxon>
        <taxon>Alveolata</taxon>
        <taxon>Dinophyceae</taxon>
        <taxon>Suessiales</taxon>
        <taxon>Symbiodiniaceae</taxon>
        <taxon>Effrenium</taxon>
    </lineage>
</organism>
<dbReference type="Proteomes" id="UP001178507">
    <property type="component" value="Unassembled WGS sequence"/>
</dbReference>